<evidence type="ECO:0000313" key="8">
    <source>
        <dbReference type="Ensembl" id="ENSNFUP00015011799.1"/>
    </source>
</evidence>
<sequence>CDGLGALRFGLYLTDDIFYLAVLMARVLFYGTLKKGQPNYHHVLNRNNGNAEFLATAITTQRYPLVIATKDNIPFLLNLPGQGQRVHGELYQVDEKMLKYLDIFESVPNLYQRTVEEVEITEWVGKEEEKPPGCTIDAFVYSTTTYQPSWLSLPTYKSYDSYGDHGLTYYREI</sequence>
<feature type="active site" description="Proton acceptor" evidence="5">
    <location>
        <position position="105"/>
    </location>
</feature>
<evidence type="ECO:0000256" key="4">
    <source>
        <dbReference type="ARBA" id="ARBA00057733"/>
    </source>
</evidence>
<feature type="domain" description="Gamma-glutamylcyclotransferase AIG2-like" evidence="7">
    <location>
        <begin position="27"/>
        <end position="147"/>
    </location>
</feature>
<dbReference type="EC" id="4.3.2.8" evidence="6"/>
<dbReference type="GO" id="GO:0061929">
    <property type="term" value="F:gamma-glutamylaminecyclotransferase activity"/>
    <property type="evidence" value="ECO:0007669"/>
    <property type="project" value="UniProtKB-UniRule"/>
</dbReference>
<evidence type="ECO:0000256" key="5">
    <source>
        <dbReference type="PIRSR" id="PIRSR639126-1"/>
    </source>
</evidence>
<evidence type="ECO:0000256" key="6">
    <source>
        <dbReference type="RuleBase" id="RU367036"/>
    </source>
</evidence>
<reference evidence="8" key="2">
    <citation type="submission" date="2025-08" db="UniProtKB">
        <authorList>
            <consortium name="Ensembl"/>
        </authorList>
    </citation>
    <scope>IDENTIFICATION</scope>
</reference>
<dbReference type="GO" id="GO:0042219">
    <property type="term" value="P:modified amino acid catabolic process"/>
    <property type="evidence" value="ECO:0007669"/>
    <property type="project" value="UniProtKB-UniRule"/>
</dbReference>
<keyword evidence="3 6" id="KW-0456">Lyase</keyword>
<name>A0A8C6L0H7_NOTFU</name>
<comment type="similarity">
    <text evidence="2 6">Belongs to the gamma-glutamylcyclotransferase family.</text>
</comment>
<dbReference type="InterPro" id="IPR013024">
    <property type="entry name" value="GGCT-like"/>
</dbReference>
<dbReference type="GO" id="GO:0005829">
    <property type="term" value="C:cytosol"/>
    <property type="evidence" value="ECO:0007669"/>
    <property type="project" value="TreeGrafter"/>
</dbReference>
<dbReference type="InterPro" id="IPR039126">
    <property type="entry name" value="GGACT"/>
</dbReference>
<dbReference type="Gene3D" id="3.10.490.10">
    <property type="entry name" value="Gamma-glutamyl cyclotransferase-like"/>
    <property type="match status" value="1"/>
</dbReference>
<dbReference type="CDD" id="cd06661">
    <property type="entry name" value="GGCT_like"/>
    <property type="match status" value="1"/>
</dbReference>
<dbReference type="Pfam" id="PF06094">
    <property type="entry name" value="GGACT"/>
    <property type="match status" value="1"/>
</dbReference>
<reference evidence="8" key="1">
    <citation type="submission" date="2014-08" db="EMBL/GenBank/DDBJ databases">
        <authorList>
            <person name="Senf B."/>
            <person name="Petzold A."/>
            <person name="Downie B.R."/>
            <person name="Koch P."/>
            <person name="Platzer M."/>
        </authorList>
    </citation>
    <scope>NUCLEOTIDE SEQUENCE [LARGE SCALE GENOMIC DNA]</scope>
    <source>
        <strain evidence="8">GRZ</strain>
    </source>
</reference>
<reference evidence="8" key="3">
    <citation type="submission" date="2025-09" db="UniProtKB">
        <authorList>
            <consortium name="Ensembl"/>
        </authorList>
    </citation>
    <scope>IDENTIFICATION</scope>
</reference>
<evidence type="ECO:0000256" key="3">
    <source>
        <dbReference type="ARBA" id="ARBA00023239"/>
    </source>
</evidence>
<dbReference type="PANTHER" id="PTHR12510">
    <property type="entry name" value="TROPONIN C-AKIN-1 PROTEIN"/>
    <property type="match status" value="1"/>
</dbReference>
<dbReference type="InterPro" id="IPR009288">
    <property type="entry name" value="AIG2-like_dom"/>
</dbReference>
<dbReference type="AlphaFoldDB" id="A0A8C6L0H7"/>
<dbReference type="Ensembl" id="ENSNFUT00015012398.1">
    <property type="protein sequence ID" value="ENSNFUP00015011799.1"/>
    <property type="gene ID" value="ENSNFUG00015005825.1"/>
</dbReference>
<evidence type="ECO:0000313" key="9">
    <source>
        <dbReference type="Proteomes" id="UP000694548"/>
    </source>
</evidence>
<organism evidence="8 9">
    <name type="scientific">Nothobranchius furzeri</name>
    <name type="common">Turquoise killifish</name>
    <dbReference type="NCBI Taxonomy" id="105023"/>
    <lineage>
        <taxon>Eukaryota</taxon>
        <taxon>Metazoa</taxon>
        <taxon>Chordata</taxon>
        <taxon>Craniata</taxon>
        <taxon>Vertebrata</taxon>
        <taxon>Euteleostomi</taxon>
        <taxon>Actinopterygii</taxon>
        <taxon>Neopterygii</taxon>
        <taxon>Teleostei</taxon>
        <taxon>Neoteleostei</taxon>
        <taxon>Acanthomorphata</taxon>
        <taxon>Ovalentaria</taxon>
        <taxon>Atherinomorphae</taxon>
        <taxon>Cyprinodontiformes</taxon>
        <taxon>Nothobranchiidae</taxon>
        <taxon>Nothobranchius</taxon>
    </lineage>
</organism>
<comment type="catalytic activity">
    <reaction evidence="1 6">
        <text>epsilon-(gamma-L-glutamyl)-L-lysine = 5-oxo-L-proline + L-lysine</text>
        <dbReference type="Rhea" id="RHEA:16961"/>
        <dbReference type="ChEBI" id="CHEBI:32551"/>
        <dbReference type="ChEBI" id="CHEBI:58402"/>
        <dbReference type="ChEBI" id="CHEBI:133752"/>
        <dbReference type="EC" id="4.3.2.8"/>
    </reaction>
</comment>
<dbReference type="PANTHER" id="PTHR12510:SF4">
    <property type="entry name" value="GAMMA-GLUTAMYLAMINECYCLOTRANSFERASE"/>
    <property type="match status" value="1"/>
</dbReference>
<dbReference type="Proteomes" id="UP000694548">
    <property type="component" value="Chromosome sgr06"/>
</dbReference>
<evidence type="ECO:0000259" key="7">
    <source>
        <dbReference type="Pfam" id="PF06094"/>
    </source>
</evidence>
<accession>A0A8C6L0H7</accession>
<keyword evidence="9" id="KW-1185">Reference proteome</keyword>
<protein>
    <recommendedName>
        <fullName evidence="6">Gamma-glutamylaminecyclotransferase</fullName>
        <ecNumber evidence="6">4.3.2.8</ecNumber>
    </recommendedName>
</protein>
<dbReference type="InterPro" id="IPR036568">
    <property type="entry name" value="GGCT-like_sf"/>
</dbReference>
<dbReference type="SUPFAM" id="SSF110857">
    <property type="entry name" value="Gamma-glutamyl cyclotransferase-like"/>
    <property type="match status" value="1"/>
</dbReference>
<evidence type="ECO:0000256" key="1">
    <source>
        <dbReference type="ARBA" id="ARBA00001684"/>
    </source>
</evidence>
<evidence type="ECO:0000256" key="2">
    <source>
        <dbReference type="ARBA" id="ARBA00008861"/>
    </source>
</evidence>
<dbReference type="GeneTree" id="ENSGT00390000010543"/>
<dbReference type="FunFam" id="3.10.490.10:FF:000008">
    <property type="entry name" value="Gamma-glutamylaminecyclotransferase A"/>
    <property type="match status" value="1"/>
</dbReference>
<proteinExistence type="inferred from homology"/>
<comment type="function">
    <text evidence="4">May contribute to degradation of proteins cross-linked by transglutaminases by degrading the cross-link between a lysine and a glutamic acid residue. Catalyzes the formation of 5-oxo-L-proline from L-gamma-glutamyl-L-epsilon-lysine.</text>
</comment>